<gene>
    <name evidence="1" type="ORF">GJV78_08495</name>
</gene>
<dbReference type="Proteomes" id="UP000477739">
    <property type="component" value="Unassembled WGS sequence"/>
</dbReference>
<dbReference type="Gene3D" id="4.10.1210.10">
    <property type="entry name" value="Atu1913-like"/>
    <property type="match status" value="1"/>
</dbReference>
<accession>A0A6L6II69</accession>
<sequence>MALVKASLTLFGGDTVIVRCSAPSRIHLMSDQAQSKETLCDTLSVQDRHSAWLTVPYTGVWNIVIDSRSQSLEHSISYVAA</sequence>
<protein>
    <submittedName>
        <fullName evidence="1">DUF1883 domain-containing protein</fullName>
    </submittedName>
</protein>
<evidence type="ECO:0000313" key="2">
    <source>
        <dbReference type="Proteomes" id="UP000477739"/>
    </source>
</evidence>
<reference evidence="1 2" key="1">
    <citation type="submission" date="2019-11" db="EMBL/GenBank/DDBJ databases">
        <title>Escherichia alba sp. nov. isolated from the gut of plastic-eating superworms Zophobas atratus.</title>
        <authorList>
            <person name="Yang Y."/>
        </authorList>
    </citation>
    <scope>NUCLEOTIDE SEQUENCE [LARGE SCALE GENOMIC DNA]</scope>
    <source>
        <strain evidence="2">BIT-B35</strain>
    </source>
</reference>
<dbReference type="OrthoDB" id="9142262at2"/>
<proteinExistence type="predicted"/>
<dbReference type="InterPro" id="IPR036488">
    <property type="entry name" value="DUF1883-like_sf"/>
</dbReference>
<dbReference type="RefSeq" id="WP_155107921.1">
    <property type="nucleotide sequence ID" value="NZ_WMJZ01000009.1"/>
</dbReference>
<comment type="caution">
    <text evidence="1">The sequence shown here is derived from an EMBL/GenBank/DDBJ whole genome shotgun (WGS) entry which is preliminary data.</text>
</comment>
<dbReference type="AlphaFoldDB" id="A0A6L6II69"/>
<dbReference type="SUPFAM" id="SSF141099">
    <property type="entry name" value="Atu1913-like"/>
    <property type="match status" value="1"/>
</dbReference>
<organism evidence="1 2">
    <name type="scientific">Intestinirhabdus alba</name>
    <dbReference type="NCBI Taxonomy" id="2899544"/>
    <lineage>
        <taxon>Bacteria</taxon>
        <taxon>Pseudomonadati</taxon>
        <taxon>Pseudomonadota</taxon>
        <taxon>Gammaproteobacteria</taxon>
        <taxon>Enterobacterales</taxon>
        <taxon>Enterobacteriaceae</taxon>
        <taxon>Intestinirhabdus</taxon>
    </lineage>
</organism>
<dbReference type="EMBL" id="WMJZ01000009">
    <property type="protein sequence ID" value="MTH46289.1"/>
    <property type="molecule type" value="Genomic_DNA"/>
</dbReference>
<evidence type="ECO:0000313" key="1">
    <source>
        <dbReference type="EMBL" id="MTH46289.1"/>
    </source>
</evidence>
<keyword evidence="2" id="KW-1185">Reference proteome</keyword>
<name>A0A6L6II69_9ENTR</name>